<evidence type="ECO:0000256" key="6">
    <source>
        <dbReference type="RuleBase" id="RU000304"/>
    </source>
</evidence>
<reference evidence="8" key="1">
    <citation type="submission" date="2018-10" db="EMBL/GenBank/DDBJ databases">
        <title>Population genomic analysis revealed the cold adaptation of white poplar.</title>
        <authorList>
            <person name="Liu Y.-J."/>
        </authorList>
    </citation>
    <scope>NUCLEOTIDE SEQUENCE [LARGE SCALE GENOMIC DNA]</scope>
    <source>
        <strain evidence="8">PAL-ZL1</strain>
    </source>
</reference>
<keyword evidence="4 5" id="KW-0067">ATP-binding</keyword>
<dbReference type="EMBL" id="RCHU01000133">
    <property type="protein sequence ID" value="TKS13640.1"/>
    <property type="molecule type" value="Genomic_DNA"/>
</dbReference>
<comment type="caution">
    <text evidence="8">The sequence shown here is derived from an EMBL/GenBank/DDBJ whole genome shotgun (WGS) entry which is preliminary data.</text>
</comment>
<evidence type="ECO:0000256" key="4">
    <source>
        <dbReference type="ARBA" id="ARBA00022840"/>
    </source>
</evidence>
<evidence type="ECO:0000259" key="7">
    <source>
        <dbReference type="PROSITE" id="PS50011"/>
    </source>
</evidence>
<evidence type="ECO:0000256" key="1">
    <source>
        <dbReference type="ARBA" id="ARBA00022679"/>
    </source>
</evidence>
<comment type="similarity">
    <text evidence="6">Belongs to the protein kinase superfamily.</text>
</comment>
<dbReference type="GO" id="GO:0004674">
    <property type="term" value="F:protein serine/threonine kinase activity"/>
    <property type="evidence" value="ECO:0007669"/>
    <property type="project" value="UniProtKB-KW"/>
</dbReference>
<dbReference type="PROSITE" id="PS50011">
    <property type="entry name" value="PROTEIN_KINASE_DOM"/>
    <property type="match status" value="1"/>
</dbReference>
<dbReference type="FunFam" id="1.10.510.10:FF:000882">
    <property type="entry name" value="Mitogen-activated protein kinase kinase kinase 17"/>
    <property type="match status" value="1"/>
</dbReference>
<protein>
    <recommendedName>
        <fullName evidence="7">Protein kinase domain-containing protein</fullName>
    </recommendedName>
</protein>
<dbReference type="InterPro" id="IPR000719">
    <property type="entry name" value="Prot_kinase_dom"/>
</dbReference>
<dbReference type="CDD" id="cd06606">
    <property type="entry name" value="STKc_MAPKKK"/>
    <property type="match status" value="1"/>
</dbReference>
<evidence type="ECO:0000256" key="3">
    <source>
        <dbReference type="ARBA" id="ARBA00022777"/>
    </source>
</evidence>
<evidence type="ECO:0000256" key="2">
    <source>
        <dbReference type="ARBA" id="ARBA00022741"/>
    </source>
</evidence>
<name>A0A4U5QRM5_POPAL</name>
<dbReference type="InterPro" id="IPR052751">
    <property type="entry name" value="Plant_MAPKKK"/>
</dbReference>
<dbReference type="PROSITE" id="PS00108">
    <property type="entry name" value="PROTEIN_KINASE_ST"/>
    <property type="match status" value="1"/>
</dbReference>
<keyword evidence="6" id="KW-0723">Serine/threonine-protein kinase</keyword>
<dbReference type="Gene3D" id="1.10.510.10">
    <property type="entry name" value="Transferase(Phosphotransferase) domain 1"/>
    <property type="match status" value="1"/>
</dbReference>
<dbReference type="PANTHER" id="PTHR48011">
    <property type="entry name" value="CCR4-NOT TRANSCRIPTIONAL COMPLEX SUBUNIT CAF120-RELATED"/>
    <property type="match status" value="1"/>
</dbReference>
<dbReference type="SUPFAM" id="SSF56112">
    <property type="entry name" value="Protein kinase-like (PK-like)"/>
    <property type="match status" value="1"/>
</dbReference>
<feature type="binding site" evidence="5">
    <location>
        <position position="37"/>
    </location>
    <ligand>
        <name>ATP</name>
        <dbReference type="ChEBI" id="CHEBI:30616"/>
    </ligand>
</feature>
<dbReference type="InterPro" id="IPR017441">
    <property type="entry name" value="Protein_kinase_ATP_BS"/>
</dbReference>
<dbReference type="PANTHER" id="PTHR48011:SF18">
    <property type="entry name" value="MITOGEN-ACTIVATED PROTEIN KINASE KINASE KINASE 19-RELATED"/>
    <property type="match status" value="1"/>
</dbReference>
<organism evidence="8">
    <name type="scientific">Populus alba</name>
    <name type="common">White poplar</name>
    <dbReference type="NCBI Taxonomy" id="43335"/>
    <lineage>
        <taxon>Eukaryota</taxon>
        <taxon>Viridiplantae</taxon>
        <taxon>Streptophyta</taxon>
        <taxon>Embryophyta</taxon>
        <taxon>Tracheophyta</taxon>
        <taxon>Spermatophyta</taxon>
        <taxon>Magnoliopsida</taxon>
        <taxon>eudicotyledons</taxon>
        <taxon>Gunneridae</taxon>
        <taxon>Pentapetalae</taxon>
        <taxon>rosids</taxon>
        <taxon>fabids</taxon>
        <taxon>Malpighiales</taxon>
        <taxon>Salicaceae</taxon>
        <taxon>Saliceae</taxon>
        <taxon>Populus</taxon>
    </lineage>
</organism>
<gene>
    <name evidence="8" type="ORF">D5086_0000051340</name>
</gene>
<sequence>MEWVRGGCLGYGSSSTVHLATTKKSSSSSYPAVMAVKSCNQSDTTLLKNEREIFNEIGFCPEIIQCFGDCQTVEEDNEHLYNLLLEYAKGGSLAYQLKKSGGCLQESDVKDYTRSILKGLRHIHSKGFVHCDMKLDNMLLFENGEVKIADFGLAKKAGEKQGRVEIRGTPLYMAPESVNNNEYESGVDIWALGCAIVEMVTGKPAWNSKPGANMFVLLIRIGEGDELPIIPEELSQEGKDFLSKCFVKDPSQRWTADMLLEHPFVADQVKETVPFKEESEELLSTSPRCHFDFSEWVSIQSFSPISEVWSDGKLESIFPSLHSSCLASPPDRIRQLTGDRSCNWCDSGCWITIR</sequence>
<proteinExistence type="inferred from homology"/>
<dbReference type="InterPro" id="IPR011009">
    <property type="entry name" value="Kinase-like_dom_sf"/>
</dbReference>
<dbReference type="STRING" id="43335.A0A4U5QRM5"/>
<accession>A0A4U5QRM5</accession>
<dbReference type="AlphaFoldDB" id="A0A4U5QRM5"/>
<keyword evidence="3" id="KW-0418">Kinase</keyword>
<dbReference type="GO" id="GO:0007165">
    <property type="term" value="P:signal transduction"/>
    <property type="evidence" value="ECO:0007669"/>
    <property type="project" value="TreeGrafter"/>
</dbReference>
<evidence type="ECO:0000313" key="8">
    <source>
        <dbReference type="EMBL" id="TKS13640.1"/>
    </source>
</evidence>
<keyword evidence="1" id="KW-0808">Transferase</keyword>
<keyword evidence="2 5" id="KW-0547">Nucleotide-binding</keyword>
<dbReference type="GO" id="GO:0005524">
    <property type="term" value="F:ATP binding"/>
    <property type="evidence" value="ECO:0007669"/>
    <property type="project" value="UniProtKB-UniRule"/>
</dbReference>
<feature type="domain" description="Protein kinase" evidence="7">
    <location>
        <begin position="3"/>
        <end position="265"/>
    </location>
</feature>
<dbReference type="SMART" id="SM00220">
    <property type="entry name" value="S_TKc"/>
    <property type="match status" value="1"/>
</dbReference>
<dbReference type="InterPro" id="IPR008271">
    <property type="entry name" value="Ser/Thr_kinase_AS"/>
</dbReference>
<dbReference type="PROSITE" id="PS00107">
    <property type="entry name" value="PROTEIN_KINASE_ATP"/>
    <property type="match status" value="1"/>
</dbReference>
<dbReference type="Pfam" id="PF00069">
    <property type="entry name" value="Pkinase"/>
    <property type="match status" value="1"/>
</dbReference>
<evidence type="ECO:0000256" key="5">
    <source>
        <dbReference type="PROSITE-ProRule" id="PRU10141"/>
    </source>
</evidence>